<dbReference type="SMART" id="SM00051">
    <property type="entry name" value="DSL"/>
    <property type="match status" value="1"/>
</dbReference>
<feature type="chain" id="PRO_5028313334" description="Delta-like protein" evidence="18">
    <location>
        <begin position="28"/>
        <end position="826"/>
    </location>
</feature>
<dbReference type="PRINTS" id="PR00010">
    <property type="entry name" value="EGFBLOOD"/>
</dbReference>
<dbReference type="PROSITE" id="PS51051">
    <property type="entry name" value="DSL"/>
    <property type="match status" value="1"/>
</dbReference>
<organism evidence="22">
    <name type="scientific">Thrips palmi</name>
    <name type="common">Melon thrips</name>
    <dbReference type="NCBI Taxonomy" id="161013"/>
    <lineage>
        <taxon>Eukaryota</taxon>
        <taxon>Metazoa</taxon>
        <taxon>Ecdysozoa</taxon>
        <taxon>Arthropoda</taxon>
        <taxon>Hexapoda</taxon>
        <taxon>Insecta</taxon>
        <taxon>Pterygota</taxon>
        <taxon>Neoptera</taxon>
        <taxon>Paraneoptera</taxon>
        <taxon>Thysanoptera</taxon>
        <taxon>Terebrantia</taxon>
        <taxon>Thripoidea</taxon>
        <taxon>Thripidae</taxon>
        <taxon>Thrips</taxon>
    </lineage>
</organism>
<keyword evidence="3 15" id="KW-0217">Developmental protein</keyword>
<evidence type="ECO:0000256" key="1">
    <source>
        <dbReference type="ARBA" id="ARBA00004479"/>
    </source>
</evidence>
<dbReference type="Gene3D" id="2.60.40.3510">
    <property type="match status" value="1"/>
</dbReference>
<dbReference type="AlphaFoldDB" id="A0A6P8ZSS3"/>
<evidence type="ECO:0000256" key="9">
    <source>
        <dbReference type="ARBA" id="ARBA00022989"/>
    </source>
</evidence>
<dbReference type="SMART" id="SM00179">
    <property type="entry name" value="EGF_CA"/>
    <property type="match status" value="7"/>
</dbReference>
<dbReference type="PROSITE" id="PS50026">
    <property type="entry name" value="EGF_3"/>
    <property type="match status" value="7"/>
</dbReference>
<dbReference type="PROSITE" id="PS00010">
    <property type="entry name" value="ASX_HYDROXYL"/>
    <property type="match status" value="4"/>
</dbReference>
<dbReference type="GO" id="GO:0007219">
    <property type="term" value="P:Notch signaling pathway"/>
    <property type="evidence" value="ECO:0007669"/>
    <property type="project" value="InterPro"/>
</dbReference>
<dbReference type="GO" id="GO:0005886">
    <property type="term" value="C:plasma membrane"/>
    <property type="evidence" value="ECO:0007669"/>
    <property type="project" value="UniProtKB-ARBA"/>
</dbReference>
<keyword evidence="11 13" id="KW-1015">Disulfide bond</keyword>
<dbReference type="GO" id="GO:0005509">
    <property type="term" value="F:calcium ion binding"/>
    <property type="evidence" value="ECO:0007669"/>
    <property type="project" value="InterPro"/>
</dbReference>
<dbReference type="FunFam" id="2.10.25.10:FF:000064">
    <property type="entry name" value="Delta-like protein"/>
    <property type="match status" value="1"/>
</dbReference>
<keyword evidence="8 15" id="KW-0677">Repeat</keyword>
<evidence type="ECO:0000256" key="13">
    <source>
        <dbReference type="PROSITE-ProRule" id="PRU00076"/>
    </source>
</evidence>
<feature type="disulfide bond" evidence="13">
    <location>
        <begin position="364"/>
        <end position="373"/>
    </location>
</feature>
<dbReference type="FunFam" id="2.10.25.10:FF:000045">
    <property type="entry name" value="Slit guidance ligand 2"/>
    <property type="match status" value="1"/>
</dbReference>
<dbReference type="GO" id="GO:0042063">
    <property type="term" value="P:gliogenesis"/>
    <property type="evidence" value="ECO:0007669"/>
    <property type="project" value="UniProtKB-ARBA"/>
</dbReference>
<feature type="compositionally biased region" description="Low complexity" evidence="16">
    <location>
        <begin position="789"/>
        <end position="809"/>
    </location>
</feature>
<comment type="caution">
    <text evidence="13">Lacks conserved residue(s) required for the propagation of feature annotation.</text>
</comment>
<dbReference type="Proteomes" id="UP000515158">
    <property type="component" value="Unplaced"/>
</dbReference>
<comment type="subcellular location">
    <subcellularLocation>
        <location evidence="1 15">Membrane</location>
        <topology evidence="1 15">Single-pass type I membrane protein</topology>
    </subcellularLocation>
    <subcellularLocation>
        <location evidence="2">Secreted</location>
    </subcellularLocation>
</comment>
<keyword evidence="9 15" id="KW-1133">Transmembrane helix</keyword>
<evidence type="ECO:0000256" key="12">
    <source>
        <dbReference type="ARBA" id="ARBA00023180"/>
    </source>
</evidence>
<keyword evidence="6 15" id="KW-0812">Transmembrane</keyword>
<feature type="domain" description="EGF-like" evidence="19">
    <location>
        <begin position="376"/>
        <end position="412"/>
    </location>
</feature>
<feature type="domain" description="EGF-like" evidence="19">
    <location>
        <begin position="336"/>
        <end position="374"/>
    </location>
</feature>
<evidence type="ECO:0000256" key="3">
    <source>
        <dbReference type="ARBA" id="ARBA00022473"/>
    </source>
</evidence>
<reference evidence="22" key="1">
    <citation type="submission" date="2025-08" db="UniProtKB">
        <authorList>
            <consortium name="RefSeq"/>
        </authorList>
    </citation>
    <scope>IDENTIFICATION</scope>
    <source>
        <tissue evidence="22">Total insect</tissue>
    </source>
</reference>
<keyword evidence="4" id="KW-0964">Secreted</keyword>
<comment type="function">
    <text evidence="15">Putative Notch ligand involved in the mediation of Notch signaling.</text>
</comment>
<evidence type="ECO:0000256" key="11">
    <source>
        <dbReference type="ARBA" id="ARBA00023157"/>
    </source>
</evidence>
<feature type="signal peptide" evidence="18">
    <location>
        <begin position="1"/>
        <end position="27"/>
    </location>
</feature>
<feature type="domain" description="EGF-like" evidence="19">
    <location>
        <begin position="414"/>
        <end position="450"/>
    </location>
</feature>
<keyword evidence="7 15" id="KW-0732">Signal</keyword>
<dbReference type="GO" id="GO:0030718">
    <property type="term" value="P:germ-line stem cell population maintenance"/>
    <property type="evidence" value="ECO:0007669"/>
    <property type="project" value="UniProtKB-ARBA"/>
</dbReference>
<name>A0A6P8ZSS3_THRPL</name>
<sequence>MCFPSLGKMWITFGFLIILASLQLVSASGVFELRLKSFINDYGKDAVGLCCSGETTETCTAPCRTRFRVCLKHYQQRVDTTSPCTFGDVVTPVLGDNSLQLDSGAAAAVDGFNNPIRFPFDFTWPGTFSLVVEAWHDTNSTSRSAGNSKTLIVRVTTQRWLDVGAGWTPAEHLTPNAALLYEFRVTCDAHYFGAGCANFCRSRDDAFGHYTCSAAGKPVCNEGWQGDYCTKPVCAPGCDETHGYCSSPFECKCHPGWKGALCDECERYPGCLHGTCQKPWDCLCDEGWGGLFCNQDLNYCTNHRPCRNNGTCFNTGQGSYTCSCPPGFTGTDCERELDDCTHTPCRNGGSCVDAGASAGFRCECPKGWHGRHCETSAQTCEDHPCRHGGTCQDVAGGYTCRCPPGFSGVDCEHQVDDCAPNPCQNGGSCVDRVNGFECNCPPGFSGERCETNVDDCVNDPCLNGGTCVDLVNRFRCQCVPGYVGSLCQSKVDYCLAKPCSNGGSCVVLINDYRCNCRPGFTGKDCSVEVDECASTPCQNGGTCENRINNYHCRCPPGFGGRTCSEEGGSVNIGGNVSRHVASLEQPAGLSEEYVVMIVTLSVAVPVLVVVAVIVVFCLKQRRKREQQLADEEARMQNEVNACQTGIKHQRPGGNGDAHMIKNSWGSKCVNNVLGDIPDVVDAHSPSPVDLCYGSKQMDLGGPVAVPVYTLQHKQLNTARASLLSASIAKLDKELDPSSTPQGRPRSALCQVTPPQLPKRISAVPSEWSSLCSASETSPSKRPLEKEDSCYSSSCTPSTPGTPPKSGASSVFVINRHHPDGLLATQV</sequence>
<evidence type="ECO:0000256" key="17">
    <source>
        <dbReference type="SAM" id="Phobius"/>
    </source>
</evidence>
<evidence type="ECO:0000256" key="4">
    <source>
        <dbReference type="ARBA" id="ARBA00022525"/>
    </source>
</evidence>
<dbReference type="FunFam" id="2.10.25.10:FF:000123">
    <property type="entry name" value="Crumbs homolog 1 (Drosophila)"/>
    <property type="match status" value="1"/>
</dbReference>
<evidence type="ECO:0000256" key="10">
    <source>
        <dbReference type="ARBA" id="ARBA00023136"/>
    </source>
</evidence>
<dbReference type="InterPro" id="IPR001774">
    <property type="entry name" value="DSL"/>
</dbReference>
<dbReference type="Pfam" id="PF07657">
    <property type="entry name" value="MNNL"/>
    <property type="match status" value="1"/>
</dbReference>
<dbReference type="PROSITE" id="PS01187">
    <property type="entry name" value="EGF_CA"/>
    <property type="match status" value="2"/>
</dbReference>
<dbReference type="GO" id="GO:0048100">
    <property type="term" value="P:wing disc anterior/posterior pattern formation"/>
    <property type="evidence" value="ECO:0007669"/>
    <property type="project" value="UniProtKB-ARBA"/>
</dbReference>
<dbReference type="FunFam" id="2.10.25.10:FF:000018">
    <property type="entry name" value="Delta-like 1"/>
    <property type="match status" value="1"/>
</dbReference>
<feature type="domain" description="DSL" evidence="20">
    <location>
        <begin position="185"/>
        <end position="229"/>
    </location>
</feature>
<evidence type="ECO:0000256" key="18">
    <source>
        <dbReference type="SAM" id="SignalP"/>
    </source>
</evidence>
<keyword evidence="12" id="KW-0325">Glycoprotein</keyword>
<dbReference type="RefSeq" id="XP_034248086.1">
    <property type="nucleotide sequence ID" value="XM_034392195.1"/>
</dbReference>
<dbReference type="InterPro" id="IPR000742">
    <property type="entry name" value="EGF"/>
</dbReference>
<dbReference type="InterPro" id="IPR009030">
    <property type="entry name" value="Growth_fac_rcpt_cys_sf"/>
</dbReference>
<dbReference type="InterPro" id="IPR001881">
    <property type="entry name" value="EGF-like_Ca-bd_dom"/>
</dbReference>
<dbReference type="InParanoid" id="A0A6P8ZSS3"/>
<feature type="disulfide bond" evidence="13">
    <location>
        <begin position="402"/>
        <end position="411"/>
    </location>
</feature>
<evidence type="ECO:0000259" key="19">
    <source>
        <dbReference type="PROSITE" id="PS50026"/>
    </source>
</evidence>
<protein>
    <recommendedName>
        <fullName evidence="15">Delta-like protein</fullName>
    </recommendedName>
</protein>
<dbReference type="GO" id="GO:0048666">
    <property type="term" value="P:neuron development"/>
    <property type="evidence" value="ECO:0007669"/>
    <property type="project" value="UniProtKB-ARBA"/>
</dbReference>
<dbReference type="FunFam" id="2.10.25.140:FF:000001">
    <property type="entry name" value="Delta-like protein"/>
    <property type="match status" value="1"/>
</dbReference>
<dbReference type="GO" id="GO:0045179">
    <property type="term" value="C:apical cortex"/>
    <property type="evidence" value="ECO:0007669"/>
    <property type="project" value="UniProtKB-ARBA"/>
</dbReference>
<evidence type="ECO:0000256" key="5">
    <source>
        <dbReference type="ARBA" id="ARBA00022536"/>
    </source>
</evidence>
<dbReference type="PANTHER" id="PTHR24033:SF232">
    <property type="entry name" value="LAMININ SUBUNIT GAMMA-2-RELATED"/>
    <property type="match status" value="1"/>
</dbReference>
<evidence type="ECO:0000259" key="20">
    <source>
        <dbReference type="PROSITE" id="PS51051"/>
    </source>
</evidence>
<evidence type="ECO:0000313" key="22">
    <source>
        <dbReference type="RefSeq" id="XP_034248086.1"/>
    </source>
</evidence>
<dbReference type="GO" id="GO:0035214">
    <property type="term" value="P:eye-antennal disc development"/>
    <property type="evidence" value="ECO:0007669"/>
    <property type="project" value="UniProtKB-ARBA"/>
</dbReference>
<dbReference type="GO" id="GO:0046331">
    <property type="term" value="P:lateral inhibition"/>
    <property type="evidence" value="ECO:0007669"/>
    <property type="project" value="UniProtKB-ARBA"/>
</dbReference>
<dbReference type="GeneID" id="117649414"/>
<evidence type="ECO:0000256" key="16">
    <source>
        <dbReference type="SAM" id="MobiDB-lite"/>
    </source>
</evidence>
<feature type="disulfide bond" evidence="14">
    <location>
        <begin position="187"/>
        <end position="196"/>
    </location>
</feature>
<dbReference type="GO" id="GO:0000902">
    <property type="term" value="P:cell morphogenesis"/>
    <property type="evidence" value="ECO:0007669"/>
    <property type="project" value="UniProtKB-ARBA"/>
</dbReference>
<keyword evidence="21" id="KW-1185">Reference proteome</keyword>
<feature type="disulfide bond" evidence="13">
    <location>
        <begin position="516"/>
        <end position="525"/>
    </location>
</feature>
<dbReference type="PROSITE" id="PS01186">
    <property type="entry name" value="EGF_2"/>
    <property type="match status" value="8"/>
</dbReference>
<dbReference type="PROSITE" id="PS00022">
    <property type="entry name" value="EGF_1"/>
    <property type="match status" value="9"/>
</dbReference>
<dbReference type="OrthoDB" id="283575at2759"/>
<dbReference type="InterPro" id="IPR051830">
    <property type="entry name" value="NOTCH_homolog"/>
</dbReference>
<dbReference type="GO" id="GO:0003008">
    <property type="term" value="P:system process"/>
    <property type="evidence" value="ECO:0007669"/>
    <property type="project" value="UniProtKB-ARBA"/>
</dbReference>
<dbReference type="Gene3D" id="2.10.25.10">
    <property type="entry name" value="Laminin"/>
    <property type="match status" value="8"/>
</dbReference>
<dbReference type="FunFam" id="2.10.25.10:FF:000321">
    <property type="entry name" value="Protein delta homolog 1"/>
    <property type="match status" value="1"/>
</dbReference>
<dbReference type="GO" id="GO:0009986">
    <property type="term" value="C:cell surface"/>
    <property type="evidence" value="ECO:0007669"/>
    <property type="project" value="UniProtKB-ARBA"/>
</dbReference>
<dbReference type="GO" id="GO:0030855">
    <property type="term" value="P:epithelial cell differentiation"/>
    <property type="evidence" value="ECO:0007669"/>
    <property type="project" value="UniProtKB-ARBA"/>
</dbReference>
<dbReference type="FunFam" id="2.10.25.10:FF:000006">
    <property type="entry name" value="Versican core protein-like isoform 1"/>
    <property type="match status" value="1"/>
</dbReference>
<dbReference type="FunFam" id="2.10.25.10:FF:000230">
    <property type="entry name" value="Delta-like protein"/>
    <property type="match status" value="1"/>
</dbReference>
<feature type="domain" description="EGF-like" evidence="19">
    <location>
        <begin position="528"/>
        <end position="564"/>
    </location>
</feature>
<dbReference type="InterPro" id="IPR018097">
    <property type="entry name" value="EGF_Ca-bd_CS"/>
</dbReference>
<feature type="disulfide bond" evidence="13">
    <location>
        <begin position="478"/>
        <end position="487"/>
    </location>
</feature>
<gene>
    <name evidence="22" type="primary">LOC117649414</name>
</gene>
<dbReference type="GO" id="GO:0008587">
    <property type="term" value="P:imaginal disc-derived wing margin morphogenesis"/>
    <property type="evidence" value="ECO:0007669"/>
    <property type="project" value="UniProtKB-ARBA"/>
</dbReference>
<evidence type="ECO:0000256" key="2">
    <source>
        <dbReference type="ARBA" id="ARBA00004613"/>
    </source>
</evidence>
<dbReference type="PANTHER" id="PTHR24033">
    <property type="entry name" value="EGF-LIKE DOMAIN-CONTAINING PROTEIN"/>
    <property type="match status" value="1"/>
</dbReference>
<feature type="domain" description="EGF-like" evidence="19">
    <location>
        <begin position="452"/>
        <end position="488"/>
    </location>
</feature>
<accession>A0A6P8ZSS3</accession>
<feature type="disulfide bond" evidence="14">
    <location>
        <begin position="220"/>
        <end position="229"/>
    </location>
</feature>
<evidence type="ECO:0000256" key="6">
    <source>
        <dbReference type="ARBA" id="ARBA00022692"/>
    </source>
</evidence>
<dbReference type="SUPFAM" id="SSF57184">
    <property type="entry name" value="Growth factor receptor domain"/>
    <property type="match status" value="2"/>
</dbReference>
<dbReference type="SMART" id="SM00181">
    <property type="entry name" value="EGF"/>
    <property type="match status" value="10"/>
</dbReference>
<feature type="domain" description="EGF-like" evidence="19">
    <location>
        <begin position="296"/>
        <end position="334"/>
    </location>
</feature>
<proteinExistence type="predicted"/>
<dbReference type="InterPro" id="IPR011651">
    <property type="entry name" value="Notch_ligand_N"/>
</dbReference>
<keyword evidence="5 13" id="KW-0245">EGF-like domain</keyword>
<dbReference type="InterPro" id="IPR000152">
    <property type="entry name" value="EGF-type_Asp/Asn_hydroxyl_site"/>
</dbReference>
<dbReference type="Pfam" id="PF01414">
    <property type="entry name" value="DSL"/>
    <property type="match status" value="1"/>
</dbReference>
<feature type="disulfide bond" evidence="14">
    <location>
        <begin position="200"/>
        <end position="212"/>
    </location>
</feature>
<dbReference type="KEGG" id="tpal:117649414"/>
<dbReference type="SUPFAM" id="SSF57196">
    <property type="entry name" value="EGF/Laminin"/>
    <property type="match status" value="1"/>
</dbReference>
<dbReference type="GO" id="GO:0016330">
    <property type="term" value="P:second mitotic wave involved in compound eye morphogenesis"/>
    <property type="evidence" value="ECO:0007669"/>
    <property type="project" value="UniProtKB-ARBA"/>
</dbReference>
<evidence type="ECO:0000256" key="8">
    <source>
        <dbReference type="ARBA" id="ARBA00022737"/>
    </source>
</evidence>
<evidence type="ECO:0000256" key="14">
    <source>
        <dbReference type="PROSITE-ProRule" id="PRU00377"/>
    </source>
</evidence>
<keyword evidence="10 15" id="KW-0472">Membrane</keyword>
<feature type="transmembrane region" description="Helical" evidence="17">
    <location>
        <begin position="593"/>
        <end position="618"/>
    </location>
</feature>
<feature type="disulfide bond" evidence="13">
    <location>
        <begin position="324"/>
        <end position="333"/>
    </location>
</feature>
<evidence type="ECO:0000256" key="15">
    <source>
        <dbReference type="RuleBase" id="RU280815"/>
    </source>
</evidence>
<dbReference type="Gene3D" id="2.10.25.140">
    <property type="match status" value="1"/>
</dbReference>
<feature type="region of interest" description="Disordered" evidence="16">
    <location>
        <begin position="771"/>
        <end position="809"/>
    </location>
</feature>
<dbReference type="GO" id="GO:0048018">
    <property type="term" value="F:receptor ligand activity"/>
    <property type="evidence" value="ECO:0007669"/>
    <property type="project" value="UniProtKB-ARBA"/>
</dbReference>
<dbReference type="GO" id="GO:0005576">
    <property type="term" value="C:extracellular region"/>
    <property type="evidence" value="ECO:0007669"/>
    <property type="project" value="UniProtKB-SubCell"/>
</dbReference>
<evidence type="ECO:0000256" key="7">
    <source>
        <dbReference type="ARBA" id="ARBA00022729"/>
    </source>
</evidence>
<dbReference type="CDD" id="cd00054">
    <property type="entry name" value="EGF_CA"/>
    <property type="match status" value="7"/>
</dbReference>
<feature type="disulfide bond" evidence="13">
    <location>
        <begin position="345"/>
        <end position="362"/>
    </location>
</feature>
<dbReference type="Pfam" id="PF00008">
    <property type="entry name" value="EGF"/>
    <property type="match status" value="7"/>
</dbReference>
<feature type="disulfide bond" evidence="13">
    <location>
        <begin position="440"/>
        <end position="449"/>
    </location>
</feature>
<dbReference type="Pfam" id="PF21700">
    <property type="entry name" value="EGF_DL_JAG"/>
    <property type="match status" value="2"/>
</dbReference>
<dbReference type="GO" id="GO:0043208">
    <property type="term" value="F:glycosphingolipid binding"/>
    <property type="evidence" value="ECO:0007669"/>
    <property type="project" value="UniProtKB-ARBA"/>
</dbReference>
<dbReference type="FunFam" id="2.10.25.10:FF:000004">
    <property type="entry name" value="Neurogenic locus notch 1"/>
    <property type="match status" value="1"/>
</dbReference>
<feature type="domain" description="EGF-like" evidence="19">
    <location>
        <begin position="490"/>
        <end position="526"/>
    </location>
</feature>
<evidence type="ECO:0000313" key="21">
    <source>
        <dbReference type="Proteomes" id="UP000515158"/>
    </source>
</evidence>
<feature type="disulfide bond" evidence="13">
    <location>
        <begin position="554"/>
        <end position="563"/>
    </location>
</feature>